<dbReference type="PANTHER" id="PTHR12992">
    <property type="entry name" value="NUDIX HYDROLASE"/>
    <property type="match status" value="1"/>
</dbReference>
<dbReference type="EMBL" id="ML120367">
    <property type="protein sequence ID" value="RPB02616.1"/>
    <property type="molecule type" value="Genomic_DNA"/>
</dbReference>
<dbReference type="Gene3D" id="3.90.79.10">
    <property type="entry name" value="Nucleoside Triphosphate Pyrophosphohydrolase"/>
    <property type="match status" value="1"/>
</dbReference>
<dbReference type="InterPro" id="IPR000086">
    <property type="entry name" value="NUDIX_hydrolase_dom"/>
</dbReference>
<evidence type="ECO:0000313" key="2">
    <source>
        <dbReference type="EMBL" id="RPB02616.1"/>
    </source>
</evidence>
<dbReference type="PROSITE" id="PS51462">
    <property type="entry name" value="NUDIX"/>
    <property type="match status" value="1"/>
</dbReference>
<organism evidence="2 3">
    <name type="scientific">Choiromyces venosus 120613-1</name>
    <dbReference type="NCBI Taxonomy" id="1336337"/>
    <lineage>
        <taxon>Eukaryota</taxon>
        <taxon>Fungi</taxon>
        <taxon>Dikarya</taxon>
        <taxon>Ascomycota</taxon>
        <taxon>Pezizomycotina</taxon>
        <taxon>Pezizomycetes</taxon>
        <taxon>Pezizales</taxon>
        <taxon>Tuberaceae</taxon>
        <taxon>Choiromyces</taxon>
    </lineage>
</organism>
<gene>
    <name evidence="2" type="ORF">L873DRAFT_1802078</name>
</gene>
<protein>
    <recommendedName>
        <fullName evidence="1">Nudix hydrolase domain-containing protein</fullName>
    </recommendedName>
</protein>
<keyword evidence="3" id="KW-1185">Reference proteome</keyword>
<reference evidence="2 3" key="1">
    <citation type="journal article" date="2018" name="Nat. Ecol. Evol.">
        <title>Pezizomycetes genomes reveal the molecular basis of ectomycorrhizal truffle lifestyle.</title>
        <authorList>
            <person name="Murat C."/>
            <person name="Payen T."/>
            <person name="Noel B."/>
            <person name="Kuo A."/>
            <person name="Morin E."/>
            <person name="Chen J."/>
            <person name="Kohler A."/>
            <person name="Krizsan K."/>
            <person name="Balestrini R."/>
            <person name="Da Silva C."/>
            <person name="Montanini B."/>
            <person name="Hainaut M."/>
            <person name="Levati E."/>
            <person name="Barry K.W."/>
            <person name="Belfiori B."/>
            <person name="Cichocki N."/>
            <person name="Clum A."/>
            <person name="Dockter R.B."/>
            <person name="Fauchery L."/>
            <person name="Guy J."/>
            <person name="Iotti M."/>
            <person name="Le Tacon F."/>
            <person name="Lindquist E.A."/>
            <person name="Lipzen A."/>
            <person name="Malagnac F."/>
            <person name="Mello A."/>
            <person name="Molinier V."/>
            <person name="Miyauchi S."/>
            <person name="Poulain J."/>
            <person name="Riccioni C."/>
            <person name="Rubini A."/>
            <person name="Sitrit Y."/>
            <person name="Splivallo R."/>
            <person name="Traeger S."/>
            <person name="Wang M."/>
            <person name="Zifcakova L."/>
            <person name="Wipf D."/>
            <person name="Zambonelli A."/>
            <person name="Paolocci F."/>
            <person name="Nowrousian M."/>
            <person name="Ottonello S."/>
            <person name="Baldrian P."/>
            <person name="Spatafora J.W."/>
            <person name="Henrissat B."/>
            <person name="Nagy L.G."/>
            <person name="Aury J.M."/>
            <person name="Wincker P."/>
            <person name="Grigoriev I.V."/>
            <person name="Bonfante P."/>
            <person name="Martin F.M."/>
        </authorList>
    </citation>
    <scope>NUCLEOTIDE SEQUENCE [LARGE SCALE GENOMIC DNA]</scope>
    <source>
        <strain evidence="2 3">120613-1</strain>
    </source>
</reference>
<evidence type="ECO:0000259" key="1">
    <source>
        <dbReference type="PROSITE" id="PS51462"/>
    </source>
</evidence>
<dbReference type="PANTHER" id="PTHR12992:SF44">
    <property type="entry name" value="NUDIX HYDROLASE DOMAIN-CONTAINING PROTEIN"/>
    <property type="match status" value="1"/>
</dbReference>
<proteinExistence type="predicted"/>
<dbReference type="InterPro" id="IPR015797">
    <property type="entry name" value="NUDIX_hydrolase-like_dom_sf"/>
</dbReference>
<dbReference type="Proteomes" id="UP000276215">
    <property type="component" value="Unassembled WGS sequence"/>
</dbReference>
<sequence length="395" mass="43814">MLGASSPTTPLYLPFTRKSEGARGGKVFSIDQSLIVTLQVQPHPSHLPTSNDNYQVGGLSEFFEQPWVKRGDPECLFIKRAARKGDRWTSHVALPGGKRDEKDEDDHRAAVRECLEEVGLDLDNGMIIDCGKLPDRVVTTSWGTVPLMVLCPFVFLYTSPTAPSFTLQPTEVASAHWVPIRTLISPTFRTVQTCDVSDRLSRRFSGPLEPIVRWGLRANLGQMEFSAVRLWPSISVFSSFGGDFLDGTEAGGRSWDRPLLLWGLTLGVVTDFLEMLPHGEGAAGWKYPTFTSWDVRSVVWLMTRELRKRNWETARGGSLGKALREREDAESSLVLVKEDGNGTADAPRSEPTSTVKVLLEGYYDVVRKAVWITLCGRAVIASAAAGAVAWRYTRR</sequence>
<dbReference type="SUPFAM" id="SSF55811">
    <property type="entry name" value="Nudix"/>
    <property type="match status" value="1"/>
</dbReference>
<dbReference type="Pfam" id="PF00293">
    <property type="entry name" value="NUDIX"/>
    <property type="match status" value="1"/>
</dbReference>
<dbReference type="GO" id="GO:0010945">
    <property type="term" value="F:coenzyme A diphosphatase activity"/>
    <property type="evidence" value="ECO:0007669"/>
    <property type="project" value="InterPro"/>
</dbReference>
<name>A0A3N4JW81_9PEZI</name>
<dbReference type="STRING" id="1336337.A0A3N4JW81"/>
<feature type="domain" description="Nudix hydrolase" evidence="1">
    <location>
        <begin position="44"/>
        <end position="200"/>
    </location>
</feature>
<dbReference type="InterPro" id="IPR045121">
    <property type="entry name" value="CoAse"/>
</dbReference>
<dbReference type="CDD" id="cd03426">
    <property type="entry name" value="NUDIX_CoAse_Nudt7"/>
    <property type="match status" value="1"/>
</dbReference>
<dbReference type="OrthoDB" id="77989at2759"/>
<evidence type="ECO:0000313" key="3">
    <source>
        <dbReference type="Proteomes" id="UP000276215"/>
    </source>
</evidence>
<dbReference type="AlphaFoldDB" id="A0A3N4JW81"/>
<accession>A0A3N4JW81</accession>